<reference evidence="1" key="1">
    <citation type="journal article" date="2014" name="Int. J. Syst. Evol. Microbiol.">
        <title>Complete genome sequence of Corynebacterium casei LMG S-19264T (=DSM 44701T), isolated from a smear-ripened cheese.</title>
        <authorList>
            <consortium name="US DOE Joint Genome Institute (JGI-PGF)"/>
            <person name="Walter F."/>
            <person name="Albersmeier A."/>
            <person name="Kalinowski J."/>
            <person name="Ruckert C."/>
        </authorList>
    </citation>
    <scope>NUCLEOTIDE SEQUENCE</scope>
    <source>
        <strain evidence="1">CCM 7905</strain>
    </source>
</reference>
<protein>
    <recommendedName>
        <fullName evidence="3">2'-5' RNA ligase family protein</fullName>
    </recommendedName>
</protein>
<evidence type="ECO:0000313" key="2">
    <source>
        <dbReference type="Proteomes" id="UP000654257"/>
    </source>
</evidence>
<proteinExistence type="predicted"/>
<dbReference type="Pfam" id="PF13563">
    <property type="entry name" value="2_5_RNA_ligase2"/>
    <property type="match status" value="1"/>
</dbReference>
<comment type="caution">
    <text evidence="1">The sequence shown here is derived from an EMBL/GenBank/DDBJ whole genome shotgun (WGS) entry which is preliminary data.</text>
</comment>
<sequence length="175" mass="19323">MLTMVQSIEMLLDDELDARVRREWHYLAELGLPSQANHRGASNRPHVTVGVAHSVTDETERELVDLADTASLDIRLGGLLVFGSRNIVLARAVVPSTAVLELHRRVRHALRHSDGVPAHLDVGHYTPHVTLAMRMTPDQLAAAVRELVPTLVDAEGAVSAIRRWDGEGKREWTIG</sequence>
<dbReference type="AlphaFoldDB" id="A0A917FV47"/>
<keyword evidence="2" id="KW-1185">Reference proteome</keyword>
<dbReference type="Gene3D" id="3.90.1140.10">
    <property type="entry name" value="Cyclic phosphodiesterase"/>
    <property type="match status" value="1"/>
</dbReference>
<dbReference type="SUPFAM" id="SSF55144">
    <property type="entry name" value="LigT-like"/>
    <property type="match status" value="1"/>
</dbReference>
<dbReference type="InterPro" id="IPR009097">
    <property type="entry name" value="Cyclic_Pdiesterase"/>
</dbReference>
<evidence type="ECO:0008006" key="3">
    <source>
        <dbReference type="Google" id="ProtNLM"/>
    </source>
</evidence>
<dbReference type="Proteomes" id="UP000654257">
    <property type="component" value="Unassembled WGS sequence"/>
</dbReference>
<name>A0A917FV47_9NOCA</name>
<evidence type="ECO:0000313" key="1">
    <source>
        <dbReference type="EMBL" id="GGG11508.1"/>
    </source>
</evidence>
<accession>A0A917FV47</accession>
<reference evidence="1" key="2">
    <citation type="submission" date="2020-09" db="EMBL/GenBank/DDBJ databases">
        <authorList>
            <person name="Sun Q."/>
            <person name="Sedlacek I."/>
        </authorList>
    </citation>
    <scope>NUCLEOTIDE SEQUENCE</scope>
    <source>
        <strain evidence="1">CCM 7905</strain>
    </source>
</reference>
<dbReference type="EMBL" id="BMCU01000003">
    <property type="protein sequence ID" value="GGG11508.1"/>
    <property type="molecule type" value="Genomic_DNA"/>
</dbReference>
<gene>
    <name evidence="1" type="ORF">GCM10007304_26930</name>
</gene>
<organism evidence="1 2">
    <name type="scientific">Rhodococcoides trifolii</name>
    <dbReference type="NCBI Taxonomy" id="908250"/>
    <lineage>
        <taxon>Bacteria</taxon>
        <taxon>Bacillati</taxon>
        <taxon>Actinomycetota</taxon>
        <taxon>Actinomycetes</taxon>
        <taxon>Mycobacteriales</taxon>
        <taxon>Nocardiaceae</taxon>
        <taxon>Rhodococcoides</taxon>
    </lineage>
</organism>